<proteinExistence type="inferred from homology"/>
<keyword evidence="6" id="KW-0999">Mitochondrion inner membrane</keyword>
<dbReference type="GO" id="GO:0005743">
    <property type="term" value="C:mitochondrial inner membrane"/>
    <property type="evidence" value="ECO:0007669"/>
    <property type="project" value="UniProtKB-SubCell"/>
</dbReference>
<evidence type="ECO:0000256" key="2">
    <source>
        <dbReference type="ARBA" id="ARBA00005712"/>
    </source>
</evidence>
<keyword evidence="8" id="KW-0406">Ion transport</keyword>
<dbReference type="HOGENOM" id="CLU_084338_0_0_1"/>
<keyword evidence="7" id="KW-0809">Transit peptide</keyword>
<evidence type="ECO:0000313" key="15">
    <source>
        <dbReference type="Proteomes" id="UP000029725"/>
    </source>
</evidence>
<dbReference type="SUPFAM" id="SSF51344">
    <property type="entry name" value="Epsilon subunit of F1F0-ATP synthase N-terminal domain"/>
    <property type="match status" value="1"/>
</dbReference>
<dbReference type="RefSeq" id="XP_013237262.1">
    <property type="nucleotide sequence ID" value="XM_013381808.1"/>
</dbReference>
<name>A0A098VP33_9MICR</name>
<accession>A0A098VP33</accession>
<keyword evidence="11" id="KW-0139">CF(1)</keyword>
<sequence length="116" mass="12392">MNKLCRYVRPCRSVGRLCFATTTSSTAESVLRLTLTSPHNTYFKATPIKQANIESTTGAMGILAAHVPTIQQLAPGLIEIFPIEASGGFAVMNPDSSLVISASEVWPLSAFVPEVP</sequence>
<dbReference type="AlphaFoldDB" id="A0A098VP33"/>
<evidence type="ECO:0000256" key="4">
    <source>
        <dbReference type="ARBA" id="ARBA00022448"/>
    </source>
</evidence>
<dbReference type="InterPro" id="IPR036771">
    <property type="entry name" value="ATPsynth_dsu/esu_N"/>
</dbReference>
<dbReference type="PANTHER" id="PTHR13822:SF7">
    <property type="entry name" value="ATP SYNTHASE SUBUNIT DELTA, MITOCHONDRIAL"/>
    <property type="match status" value="1"/>
</dbReference>
<evidence type="ECO:0000256" key="3">
    <source>
        <dbReference type="ARBA" id="ARBA00016960"/>
    </source>
</evidence>
<dbReference type="GeneID" id="25260303"/>
<evidence type="ECO:0000256" key="1">
    <source>
        <dbReference type="ARBA" id="ARBA00004273"/>
    </source>
</evidence>
<evidence type="ECO:0000256" key="5">
    <source>
        <dbReference type="ARBA" id="ARBA00022781"/>
    </source>
</evidence>
<keyword evidence="11" id="KW-0066">ATP synthesis</keyword>
<gene>
    <name evidence="14" type="ORF">DI09_54p90</name>
</gene>
<dbReference type="InterPro" id="IPR020546">
    <property type="entry name" value="ATP_synth_F1_dsu/esu_N"/>
</dbReference>
<dbReference type="EMBL" id="JMKJ01000499">
    <property type="protein sequence ID" value="KGG50817.1"/>
    <property type="molecule type" value="Genomic_DNA"/>
</dbReference>
<organism evidence="14 15">
    <name type="scientific">Mitosporidium daphniae</name>
    <dbReference type="NCBI Taxonomy" id="1485682"/>
    <lineage>
        <taxon>Eukaryota</taxon>
        <taxon>Fungi</taxon>
        <taxon>Fungi incertae sedis</taxon>
        <taxon>Microsporidia</taxon>
        <taxon>Mitosporidium</taxon>
    </lineage>
</organism>
<dbReference type="PANTHER" id="PTHR13822">
    <property type="entry name" value="ATP SYNTHASE DELTA/EPSILON CHAIN"/>
    <property type="match status" value="1"/>
</dbReference>
<keyword evidence="5" id="KW-0375">Hydrogen ion transport</keyword>
<dbReference type="InterPro" id="IPR001469">
    <property type="entry name" value="ATP_synth_F1_dsu/esu"/>
</dbReference>
<comment type="similarity">
    <text evidence="2">Belongs to the ATPase epsilon chain family.</text>
</comment>
<comment type="caution">
    <text evidence="14">The sequence shown here is derived from an EMBL/GenBank/DDBJ whole genome shotgun (WGS) entry which is preliminary data.</text>
</comment>
<evidence type="ECO:0000259" key="13">
    <source>
        <dbReference type="Pfam" id="PF02823"/>
    </source>
</evidence>
<comment type="subcellular location">
    <subcellularLocation>
        <location evidence="1">Mitochondrion inner membrane</location>
    </subcellularLocation>
</comment>
<protein>
    <recommendedName>
        <fullName evidence="3">ATP synthase subunit delta, mitochondrial</fullName>
    </recommendedName>
    <alternativeName>
        <fullName evidence="12">F-ATPase delta subunit</fullName>
    </alternativeName>
</protein>
<dbReference type="GO" id="GO:0045259">
    <property type="term" value="C:proton-transporting ATP synthase complex"/>
    <property type="evidence" value="ECO:0007669"/>
    <property type="project" value="UniProtKB-KW"/>
</dbReference>
<feature type="domain" description="ATP synthase F1 complex delta/epsilon subunit N-terminal" evidence="13">
    <location>
        <begin position="31"/>
        <end position="95"/>
    </location>
</feature>
<keyword evidence="4" id="KW-0813">Transport</keyword>
<evidence type="ECO:0000256" key="6">
    <source>
        <dbReference type="ARBA" id="ARBA00022792"/>
    </source>
</evidence>
<keyword evidence="15" id="KW-1185">Reference proteome</keyword>
<dbReference type="Gene3D" id="2.60.15.10">
    <property type="entry name" value="F0F1 ATP synthase delta/epsilon subunit, N-terminal"/>
    <property type="match status" value="1"/>
</dbReference>
<evidence type="ECO:0000256" key="11">
    <source>
        <dbReference type="ARBA" id="ARBA00023196"/>
    </source>
</evidence>
<dbReference type="Proteomes" id="UP000029725">
    <property type="component" value="Unassembled WGS sequence"/>
</dbReference>
<dbReference type="OrthoDB" id="270171at2759"/>
<evidence type="ECO:0000256" key="10">
    <source>
        <dbReference type="ARBA" id="ARBA00023136"/>
    </source>
</evidence>
<evidence type="ECO:0000256" key="7">
    <source>
        <dbReference type="ARBA" id="ARBA00022946"/>
    </source>
</evidence>
<evidence type="ECO:0000256" key="9">
    <source>
        <dbReference type="ARBA" id="ARBA00023128"/>
    </source>
</evidence>
<reference evidence="14 15" key="1">
    <citation type="submission" date="2014-04" db="EMBL/GenBank/DDBJ databases">
        <title>A new species of microsporidia sheds light on the evolution of extreme parasitism.</title>
        <authorList>
            <person name="Haag K.L."/>
            <person name="James T.Y."/>
            <person name="Larsson R."/>
            <person name="Schaer T.M."/>
            <person name="Refardt D."/>
            <person name="Pombert J.-F."/>
            <person name="Ebert D."/>
        </authorList>
    </citation>
    <scope>NUCLEOTIDE SEQUENCE [LARGE SCALE GENOMIC DNA]</scope>
    <source>
        <strain evidence="14 15">UGP3</strain>
        <tissue evidence="14">Spores</tissue>
    </source>
</reference>
<dbReference type="Pfam" id="PF02823">
    <property type="entry name" value="ATP-synt_DE_N"/>
    <property type="match status" value="1"/>
</dbReference>
<evidence type="ECO:0000256" key="8">
    <source>
        <dbReference type="ARBA" id="ARBA00023065"/>
    </source>
</evidence>
<keyword evidence="10" id="KW-0472">Membrane</keyword>
<evidence type="ECO:0000256" key="12">
    <source>
        <dbReference type="ARBA" id="ARBA00031669"/>
    </source>
</evidence>
<dbReference type="GO" id="GO:0046933">
    <property type="term" value="F:proton-transporting ATP synthase activity, rotational mechanism"/>
    <property type="evidence" value="ECO:0007669"/>
    <property type="project" value="InterPro"/>
</dbReference>
<evidence type="ECO:0000313" key="14">
    <source>
        <dbReference type="EMBL" id="KGG50817.1"/>
    </source>
</evidence>
<keyword evidence="9" id="KW-0496">Mitochondrion</keyword>
<dbReference type="VEuPathDB" id="MicrosporidiaDB:DI09_54p90"/>